<sequence>MEVVLTVHVPHCWFCLAAIFCPSFPALSSMACSSCRLRLRSTWDWAEEYASRRMLQLSTMCPFCSNWKQSWPENGQYVLQTVHNTEYLILTLNLSVNHLN</sequence>
<evidence type="ECO:0000256" key="1">
    <source>
        <dbReference type="SAM" id="SignalP"/>
    </source>
</evidence>
<keyword evidence="3" id="KW-1185">Reference proteome</keyword>
<name>A0AAV4PPZ7_9ARAC</name>
<comment type="caution">
    <text evidence="2">The sequence shown here is derived from an EMBL/GenBank/DDBJ whole genome shotgun (WGS) entry which is preliminary data.</text>
</comment>
<dbReference type="AlphaFoldDB" id="A0AAV4PPZ7"/>
<feature type="chain" id="PRO_5043450311" description="Secreted protein" evidence="1">
    <location>
        <begin position="18"/>
        <end position="100"/>
    </location>
</feature>
<accession>A0AAV4PPZ7</accession>
<protein>
    <recommendedName>
        <fullName evidence="4">Secreted protein</fullName>
    </recommendedName>
</protein>
<evidence type="ECO:0008006" key="4">
    <source>
        <dbReference type="Google" id="ProtNLM"/>
    </source>
</evidence>
<organism evidence="2 3">
    <name type="scientific">Caerostris darwini</name>
    <dbReference type="NCBI Taxonomy" id="1538125"/>
    <lineage>
        <taxon>Eukaryota</taxon>
        <taxon>Metazoa</taxon>
        <taxon>Ecdysozoa</taxon>
        <taxon>Arthropoda</taxon>
        <taxon>Chelicerata</taxon>
        <taxon>Arachnida</taxon>
        <taxon>Araneae</taxon>
        <taxon>Araneomorphae</taxon>
        <taxon>Entelegynae</taxon>
        <taxon>Araneoidea</taxon>
        <taxon>Araneidae</taxon>
        <taxon>Caerostris</taxon>
    </lineage>
</organism>
<reference evidence="2 3" key="1">
    <citation type="submission" date="2021-06" db="EMBL/GenBank/DDBJ databases">
        <title>Caerostris darwini draft genome.</title>
        <authorList>
            <person name="Kono N."/>
            <person name="Arakawa K."/>
        </authorList>
    </citation>
    <scope>NUCLEOTIDE SEQUENCE [LARGE SCALE GENOMIC DNA]</scope>
</reference>
<dbReference type="Proteomes" id="UP001054837">
    <property type="component" value="Unassembled WGS sequence"/>
</dbReference>
<feature type="signal peptide" evidence="1">
    <location>
        <begin position="1"/>
        <end position="17"/>
    </location>
</feature>
<dbReference type="EMBL" id="BPLQ01003094">
    <property type="protein sequence ID" value="GIX97904.1"/>
    <property type="molecule type" value="Genomic_DNA"/>
</dbReference>
<keyword evidence="1" id="KW-0732">Signal</keyword>
<gene>
    <name evidence="2" type="ORF">CDAR_435861</name>
</gene>
<evidence type="ECO:0000313" key="2">
    <source>
        <dbReference type="EMBL" id="GIX97904.1"/>
    </source>
</evidence>
<evidence type="ECO:0000313" key="3">
    <source>
        <dbReference type="Proteomes" id="UP001054837"/>
    </source>
</evidence>
<proteinExistence type="predicted"/>